<dbReference type="PROSITE" id="PS51910">
    <property type="entry name" value="GH18_2"/>
    <property type="match status" value="1"/>
</dbReference>
<dbReference type="PANTHER" id="PTHR11177:SF317">
    <property type="entry name" value="CHITINASE 12-RELATED"/>
    <property type="match status" value="1"/>
</dbReference>
<dbReference type="InterPro" id="IPR011583">
    <property type="entry name" value="Chitinase_II/V-like_cat"/>
</dbReference>
<keyword evidence="1" id="KW-0378">Hydrolase</keyword>
<dbReference type="InterPro" id="IPR017853">
    <property type="entry name" value="GH"/>
</dbReference>
<dbReference type="GO" id="GO:0004568">
    <property type="term" value="F:chitinase activity"/>
    <property type="evidence" value="ECO:0007669"/>
    <property type="project" value="TreeGrafter"/>
</dbReference>
<dbReference type="GO" id="GO:0005975">
    <property type="term" value="P:carbohydrate metabolic process"/>
    <property type="evidence" value="ECO:0007669"/>
    <property type="project" value="InterPro"/>
</dbReference>
<dbReference type="PROSITE" id="PS01095">
    <property type="entry name" value="GH18_1"/>
    <property type="match status" value="1"/>
</dbReference>
<evidence type="ECO:0000313" key="4">
    <source>
        <dbReference type="EMBL" id="SVA01135.1"/>
    </source>
</evidence>
<dbReference type="EMBL" id="UINC01002873">
    <property type="protein sequence ID" value="SVA01135.1"/>
    <property type="molecule type" value="Genomic_DNA"/>
</dbReference>
<protein>
    <recommendedName>
        <fullName evidence="3">GH18 domain-containing protein</fullName>
    </recommendedName>
</protein>
<dbReference type="Gene3D" id="2.60.40.4070">
    <property type="match status" value="1"/>
</dbReference>
<evidence type="ECO:0000259" key="3">
    <source>
        <dbReference type="PROSITE" id="PS51910"/>
    </source>
</evidence>
<sequence>MTKYIMPALLIAVTWVSAQRVVGYYPQWVQSSFPVEQIDFSVITHVIHAFAWPNADGSISYYDNMLDPEIATVVHQNGRKLLLTFGGWGNNEGFAAMVSTDDSRQNFISNLLDLMDNYGYDGIDLDWEHPSNSTETNNLTLLVQELRDAFNSVNPEFMITMAVGASNWSGQHYEYEIINENIDWFSMMGYDFHGSWSSHAGHNAPLYQSPPGDPDGSVHTGVNYLVNTRNIPVEKLNLGVPFYGKKFNASAINGSYSGAVTDIWYDEAAGMVSAGQEYYWDGDAHCPYLLNASHNQLVTFDDPASIQAKAEYVKQRGLGGMMIWALGYDLVNGVQELIESIGLHYLGFHSNRNEFLPQDIAIQVFPNPFNNQCTIRLFSSSPADILYIYAIDGRLITSISNRTISRGVQEFLWDGKDKHQKGIASGIFVAVAKSGERVFSNKLLYLK</sequence>
<dbReference type="PANTHER" id="PTHR11177">
    <property type="entry name" value="CHITINASE"/>
    <property type="match status" value="1"/>
</dbReference>
<dbReference type="InterPro" id="IPR050314">
    <property type="entry name" value="Glycosyl_Hydrlase_18"/>
</dbReference>
<dbReference type="GO" id="GO:0006032">
    <property type="term" value="P:chitin catabolic process"/>
    <property type="evidence" value="ECO:0007669"/>
    <property type="project" value="TreeGrafter"/>
</dbReference>
<dbReference type="Gene3D" id="3.20.20.80">
    <property type="entry name" value="Glycosidases"/>
    <property type="match status" value="2"/>
</dbReference>
<dbReference type="InterPro" id="IPR001223">
    <property type="entry name" value="Glyco_hydro18_cat"/>
</dbReference>
<gene>
    <name evidence="4" type="ORF">METZ01_LOCUS53989</name>
</gene>
<dbReference type="GO" id="GO:0008061">
    <property type="term" value="F:chitin binding"/>
    <property type="evidence" value="ECO:0007669"/>
    <property type="project" value="InterPro"/>
</dbReference>
<dbReference type="SMART" id="SM00636">
    <property type="entry name" value="Glyco_18"/>
    <property type="match status" value="1"/>
</dbReference>
<reference evidence="4" key="1">
    <citation type="submission" date="2018-05" db="EMBL/GenBank/DDBJ databases">
        <authorList>
            <person name="Lanie J.A."/>
            <person name="Ng W.-L."/>
            <person name="Kazmierczak K.M."/>
            <person name="Andrzejewski T.M."/>
            <person name="Davidsen T.M."/>
            <person name="Wayne K.J."/>
            <person name="Tettelin H."/>
            <person name="Glass J.I."/>
            <person name="Rusch D."/>
            <person name="Podicherti R."/>
            <person name="Tsui H.-C.T."/>
            <person name="Winkler M.E."/>
        </authorList>
    </citation>
    <scope>NUCLEOTIDE SEQUENCE</scope>
</reference>
<dbReference type="AlphaFoldDB" id="A0A381SAK8"/>
<keyword evidence="2" id="KW-0326">Glycosidase</keyword>
<dbReference type="GO" id="GO:0005576">
    <property type="term" value="C:extracellular region"/>
    <property type="evidence" value="ECO:0007669"/>
    <property type="project" value="TreeGrafter"/>
</dbReference>
<proteinExistence type="predicted"/>
<feature type="domain" description="GH18" evidence="3">
    <location>
        <begin position="19"/>
        <end position="341"/>
    </location>
</feature>
<name>A0A381SAK8_9ZZZZ</name>
<dbReference type="SUPFAM" id="SSF51445">
    <property type="entry name" value="(Trans)glycosidases"/>
    <property type="match status" value="1"/>
</dbReference>
<evidence type="ECO:0000256" key="2">
    <source>
        <dbReference type="ARBA" id="ARBA00023295"/>
    </source>
</evidence>
<dbReference type="InterPro" id="IPR001579">
    <property type="entry name" value="Glyco_hydro_18_chit_AS"/>
</dbReference>
<accession>A0A381SAK8</accession>
<organism evidence="4">
    <name type="scientific">marine metagenome</name>
    <dbReference type="NCBI Taxonomy" id="408172"/>
    <lineage>
        <taxon>unclassified sequences</taxon>
        <taxon>metagenomes</taxon>
        <taxon>ecological metagenomes</taxon>
    </lineage>
</organism>
<evidence type="ECO:0000256" key="1">
    <source>
        <dbReference type="ARBA" id="ARBA00022801"/>
    </source>
</evidence>
<dbReference type="Pfam" id="PF00704">
    <property type="entry name" value="Glyco_hydro_18"/>
    <property type="match status" value="1"/>
</dbReference>